<accession>A0A6P8KB51</accession>
<sequence length="135" mass="15057">MKDIVWVSYTLYRLVKYLFQNLCPMEINFLVGLFMGCLVIGLGLAVVLADPLPAPLKLSLTDQPDFRPRRHGEPLEKRSFDDEGIAIFFLEGSDDVTVDCDDLRYGPTTPGGQAQLTASLLFCIPSTLFISRLVD</sequence>
<feature type="transmembrane region" description="Helical" evidence="1">
    <location>
        <begin position="27"/>
        <end position="49"/>
    </location>
</feature>
<evidence type="ECO:0000313" key="2">
    <source>
        <dbReference type="Proteomes" id="UP000515162"/>
    </source>
</evidence>
<protein>
    <submittedName>
        <fullName evidence="3">Uncharacterized protein LOC117144783</fullName>
    </submittedName>
</protein>
<keyword evidence="1" id="KW-0812">Transmembrane</keyword>
<dbReference type="Proteomes" id="UP000515162">
    <property type="component" value="Chromosome 3R"/>
</dbReference>
<dbReference type="GeneID" id="117144783"/>
<evidence type="ECO:0000256" key="1">
    <source>
        <dbReference type="SAM" id="Phobius"/>
    </source>
</evidence>
<proteinExistence type="predicted"/>
<keyword evidence="2" id="KW-1185">Reference proteome</keyword>
<evidence type="ECO:0000313" key="3">
    <source>
        <dbReference type="RefSeq" id="XP_033166043.1"/>
    </source>
</evidence>
<organism evidence="2 3">
    <name type="scientific">Drosophila mauritiana</name>
    <name type="common">Fruit fly</name>
    <dbReference type="NCBI Taxonomy" id="7226"/>
    <lineage>
        <taxon>Eukaryota</taxon>
        <taxon>Metazoa</taxon>
        <taxon>Ecdysozoa</taxon>
        <taxon>Arthropoda</taxon>
        <taxon>Hexapoda</taxon>
        <taxon>Insecta</taxon>
        <taxon>Pterygota</taxon>
        <taxon>Neoptera</taxon>
        <taxon>Endopterygota</taxon>
        <taxon>Diptera</taxon>
        <taxon>Brachycera</taxon>
        <taxon>Muscomorpha</taxon>
        <taxon>Ephydroidea</taxon>
        <taxon>Drosophilidae</taxon>
        <taxon>Drosophila</taxon>
        <taxon>Sophophora</taxon>
    </lineage>
</organism>
<reference evidence="3" key="1">
    <citation type="submission" date="2025-08" db="UniProtKB">
        <authorList>
            <consortium name="RefSeq"/>
        </authorList>
    </citation>
    <scope>IDENTIFICATION</scope>
    <source>
        <strain evidence="3">Mau12</strain>
        <tissue evidence="3">Whole Body</tissue>
    </source>
</reference>
<keyword evidence="1" id="KW-1133">Transmembrane helix</keyword>
<dbReference type="AlphaFoldDB" id="A0A6P8KB51"/>
<dbReference type="RefSeq" id="XP_033166043.1">
    <property type="nucleotide sequence ID" value="XM_033310152.1"/>
</dbReference>
<keyword evidence="1" id="KW-0472">Membrane</keyword>
<name>A0A6P8KB51_DROMA</name>
<gene>
    <name evidence="3" type="primary">LOC117144783</name>
</gene>